<keyword evidence="1" id="KW-1133">Transmembrane helix</keyword>
<feature type="transmembrane region" description="Helical" evidence="1">
    <location>
        <begin position="18"/>
        <end position="41"/>
    </location>
</feature>
<accession>A0A1F5WZY5</accession>
<evidence type="ECO:0000313" key="2">
    <source>
        <dbReference type="EMBL" id="OGF81204.1"/>
    </source>
</evidence>
<evidence type="ECO:0000256" key="1">
    <source>
        <dbReference type="SAM" id="Phobius"/>
    </source>
</evidence>
<evidence type="ECO:0000313" key="3">
    <source>
        <dbReference type="Proteomes" id="UP000178114"/>
    </source>
</evidence>
<gene>
    <name evidence="2" type="ORF">A2930_00395</name>
</gene>
<dbReference type="AlphaFoldDB" id="A0A1F5WZY5"/>
<organism evidence="2 3">
    <name type="scientific">Candidatus Giovannonibacteria bacterium RIFCSPLOWO2_01_FULL_45_34</name>
    <dbReference type="NCBI Taxonomy" id="1798351"/>
    <lineage>
        <taxon>Bacteria</taxon>
        <taxon>Candidatus Giovannoniibacteriota</taxon>
    </lineage>
</organism>
<dbReference type="EMBL" id="MFID01000015">
    <property type="protein sequence ID" value="OGF81204.1"/>
    <property type="molecule type" value="Genomic_DNA"/>
</dbReference>
<comment type="caution">
    <text evidence="2">The sequence shown here is derived from an EMBL/GenBank/DDBJ whole genome shotgun (WGS) entry which is preliminary data.</text>
</comment>
<dbReference type="Proteomes" id="UP000178114">
    <property type="component" value="Unassembled WGS sequence"/>
</dbReference>
<sequence>MFVAKGFINSLSLDGKKLFCIVSAIAVWLIAIFMVIMSISYDGPHGPTMAGRIFVSIVFPLMAILLTLGIIPIVRTINCLKRNDSSGASS</sequence>
<name>A0A1F5WZY5_9BACT</name>
<feature type="transmembrane region" description="Helical" evidence="1">
    <location>
        <begin position="53"/>
        <end position="74"/>
    </location>
</feature>
<reference evidence="2 3" key="1">
    <citation type="journal article" date="2016" name="Nat. Commun.">
        <title>Thousands of microbial genomes shed light on interconnected biogeochemical processes in an aquifer system.</title>
        <authorList>
            <person name="Anantharaman K."/>
            <person name="Brown C.T."/>
            <person name="Hug L.A."/>
            <person name="Sharon I."/>
            <person name="Castelle C.J."/>
            <person name="Probst A.J."/>
            <person name="Thomas B.C."/>
            <person name="Singh A."/>
            <person name="Wilkins M.J."/>
            <person name="Karaoz U."/>
            <person name="Brodie E.L."/>
            <person name="Williams K.H."/>
            <person name="Hubbard S.S."/>
            <person name="Banfield J.F."/>
        </authorList>
    </citation>
    <scope>NUCLEOTIDE SEQUENCE [LARGE SCALE GENOMIC DNA]</scope>
</reference>
<proteinExistence type="predicted"/>
<keyword evidence="1" id="KW-0812">Transmembrane</keyword>
<keyword evidence="1" id="KW-0472">Membrane</keyword>
<protein>
    <submittedName>
        <fullName evidence="2">Uncharacterized protein</fullName>
    </submittedName>
</protein>